<feature type="compositionally biased region" description="Basic and acidic residues" evidence="1">
    <location>
        <begin position="49"/>
        <end position="64"/>
    </location>
</feature>
<accession>A0AAV3YQP9</accession>
<dbReference type="Proteomes" id="UP000735302">
    <property type="component" value="Unassembled WGS sequence"/>
</dbReference>
<protein>
    <submittedName>
        <fullName evidence="2">Uncharacterized protein</fullName>
    </submittedName>
</protein>
<evidence type="ECO:0000256" key="1">
    <source>
        <dbReference type="SAM" id="MobiDB-lite"/>
    </source>
</evidence>
<proteinExistence type="predicted"/>
<feature type="region of interest" description="Disordered" evidence="1">
    <location>
        <begin position="1"/>
        <end position="83"/>
    </location>
</feature>
<gene>
    <name evidence="2" type="ORF">PoB_001188400</name>
</gene>
<keyword evidence="3" id="KW-1185">Reference proteome</keyword>
<name>A0AAV3YQP9_9GAST</name>
<sequence>MVQDTGHCSDINKVTKDTRRCSTINKRELEEQKEEEKKKEEEEKEDEEEKKKKEEEVYEGDRGGRGVTATSPAVSAASPLVVE</sequence>
<comment type="caution">
    <text evidence="2">The sequence shown here is derived from an EMBL/GenBank/DDBJ whole genome shotgun (WGS) entry which is preliminary data.</text>
</comment>
<dbReference type="AlphaFoldDB" id="A0AAV3YQP9"/>
<feature type="compositionally biased region" description="Basic and acidic residues" evidence="1">
    <location>
        <begin position="13"/>
        <end position="41"/>
    </location>
</feature>
<evidence type="ECO:0000313" key="2">
    <source>
        <dbReference type="EMBL" id="GFN85378.1"/>
    </source>
</evidence>
<dbReference type="EMBL" id="BLXT01001405">
    <property type="protein sequence ID" value="GFN85378.1"/>
    <property type="molecule type" value="Genomic_DNA"/>
</dbReference>
<evidence type="ECO:0000313" key="3">
    <source>
        <dbReference type="Proteomes" id="UP000735302"/>
    </source>
</evidence>
<feature type="compositionally biased region" description="Low complexity" evidence="1">
    <location>
        <begin position="67"/>
        <end position="83"/>
    </location>
</feature>
<organism evidence="2 3">
    <name type="scientific">Plakobranchus ocellatus</name>
    <dbReference type="NCBI Taxonomy" id="259542"/>
    <lineage>
        <taxon>Eukaryota</taxon>
        <taxon>Metazoa</taxon>
        <taxon>Spiralia</taxon>
        <taxon>Lophotrochozoa</taxon>
        <taxon>Mollusca</taxon>
        <taxon>Gastropoda</taxon>
        <taxon>Heterobranchia</taxon>
        <taxon>Euthyneura</taxon>
        <taxon>Panpulmonata</taxon>
        <taxon>Sacoglossa</taxon>
        <taxon>Placobranchoidea</taxon>
        <taxon>Plakobranchidae</taxon>
        <taxon>Plakobranchus</taxon>
    </lineage>
</organism>
<reference evidence="2 3" key="1">
    <citation type="journal article" date="2021" name="Elife">
        <title>Chloroplast acquisition without the gene transfer in kleptoplastic sea slugs, Plakobranchus ocellatus.</title>
        <authorList>
            <person name="Maeda T."/>
            <person name="Takahashi S."/>
            <person name="Yoshida T."/>
            <person name="Shimamura S."/>
            <person name="Takaki Y."/>
            <person name="Nagai Y."/>
            <person name="Toyoda A."/>
            <person name="Suzuki Y."/>
            <person name="Arimoto A."/>
            <person name="Ishii H."/>
            <person name="Satoh N."/>
            <person name="Nishiyama T."/>
            <person name="Hasebe M."/>
            <person name="Maruyama T."/>
            <person name="Minagawa J."/>
            <person name="Obokata J."/>
            <person name="Shigenobu S."/>
        </authorList>
    </citation>
    <scope>NUCLEOTIDE SEQUENCE [LARGE SCALE GENOMIC DNA]</scope>
</reference>